<keyword evidence="4" id="KW-0676">Redox-active center</keyword>
<evidence type="ECO:0000256" key="1">
    <source>
        <dbReference type="ARBA" id="ARBA00004196"/>
    </source>
</evidence>
<dbReference type="GO" id="GO:0016491">
    <property type="term" value="F:oxidoreductase activity"/>
    <property type="evidence" value="ECO:0007669"/>
    <property type="project" value="InterPro"/>
</dbReference>
<dbReference type="Pfam" id="PF00578">
    <property type="entry name" value="AhpC-TSA"/>
    <property type="match status" value="1"/>
</dbReference>
<dbReference type="InterPro" id="IPR013766">
    <property type="entry name" value="Thioredoxin_domain"/>
</dbReference>
<dbReference type="GO" id="GO:0016209">
    <property type="term" value="F:antioxidant activity"/>
    <property type="evidence" value="ECO:0007669"/>
    <property type="project" value="InterPro"/>
</dbReference>
<gene>
    <name evidence="6" type="ORF">JJB74_02495</name>
</gene>
<dbReference type="Gene3D" id="3.40.30.10">
    <property type="entry name" value="Glutaredoxin"/>
    <property type="match status" value="1"/>
</dbReference>
<evidence type="ECO:0000256" key="2">
    <source>
        <dbReference type="ARBA" id="ARBA00022748"/>
    </source>
</evidence>
<sequence>MHREKAATASPDASAVFYASTLSDMNGKPAALAQWRGKPLVVNFWATWCDPCVEEMPELSALQAQLQPRNIQILGIGVDTAANIAAFADKYHIAYPVYVAGMEGSELSRRMGNRAGGLPFTVLIGADGAVKRTWLGRLKMDDLRRELDSL</sequence>
<evidence type="ECO:0000256" key="4">
    <source>
        <dbReference type="ARBA" id="ARBA00023284"/>
    </source>
</evidence>
<keyword evidence="7" id="KW-1185">Reference proteome</keyword>
<dbReference type="PANTHER" id="PTHR42852:SF6">
    <property type="entry name" value="THIOL:DISULFIDE INTERCHANGE PROTEIN DSBE"/>
    <property type="match status" value="1"/>
</dbReference>
<feature type="domain" description="Thioredoxin" evidence="5">
    <location>
        <begin position="11"/>
        <end position="150"/>
    </location>
</feature>
<evidence type="ECO:0000313" key="6">
    <source>
        <dbReference type="EMBL" id="MBK4733477.1"/>
    </source>
</evidence>
<dbReference type="GO" id="GO:0030313">
    <property type="term" value="C:cell envelope"/>
    <property type="evidence" value="ECO:0007669"/>
    <property type="project" value="UniProtKB-SubCell"/>
</dbReference>
<comment type="subcellular location">
    <subcellularLocation>
        <location evidence="1">Cell envelope</location>
    </subcellularLocation>
</comment>
<dbReference type="InterPro" id="IPR050553">
    <property type="entry name" value="Thioredoxin_ResA/DsbE_sf"/>
</dbReference>
<dbReference type="SUPFAM" id="SSF52833">
    <property type="entry name" value="Thioredoxin-like"/>
    <property type="match status" value="1"/>
</dbReference>
<organism evidence="6 7">
    <name type="scientific">Noviherbaspirillum pedocola</name>
    <dbReference type="NCBI Taxonomy" id="2801341"/>
    <lineage>
        <taxon>Bacteria</taxon>
        <taxon>Pseudomonadati</taxon>
        <taxon>Pseudomonadota</taxon>
        <taxon>Betaproteobacteria</taxon>
        <taxon>Burkholderiales</taxon>
        <taxon>Oxalobacteraceae</taxon>
        <taxon>Noviherbaspirillum</taxon>
    </lineage>
</organism>
<protein>
    <submittedName>
        <fullName evidence="6">TlpA family protein disulfide reductase</fullName>
    </submittedName>
</protein>
<dbReference type="PROSITE" id="PS51352">
    <property type="entry name" value="THIOREDOXIN_2"/>
    <property type="match status" value="1"/>
</dbReference>
<dbReference type="CDD" id="cd02966">
    <property type="entry name" value="TlpA_like_family"/>
    <property type="match status" value="1"/>
</dbReference>
<evidence type="ECO:0000313" key="7">
    <source>
        <dbReference type="Proteomes" id="UP000622890"/>
    </source>
</evidence>
<evidence type="ECO:0000259" key="5">
    <source>
        <dbReference type="PROSITE" id="PS51352"/>
    </source>
</evidence>
<accession>A0A934SQ61</accession>
<dbReference type="EMBL" id="JAEPBG010000001">
    <property type="protein sequence ID" value="MBK4733477.1"/>
    <property type="molecule type" value="Genomic_DNA"/>
</dbReference>
<dbReference type="GO" id="GO:0017004">
    <property type="term" value="P:cytochrome complex assembly"/>
    <property type="evidence" value="ECO:0007669"/>
    <property type="project" value="UniProtKB-KW"/>
</dbReference>
<name>A0A934SQ61_9BURK</name>
<comment type="caution">
    <text evidence="6">The sequence shown here is derived from an EMBL/GenBank/DDBJ whole genome shotgun (WGS) entry which is preliminary data.</text>
</comment>
<dbReference type="InterPro" id="IPR000866">
    <property type="entry name" value="AhpC/TSA"/>
</dbReference>
<evidence type="ECO:0000256" key="3">
    <source>
        <dbReference type="ARBA" id="ARBA00023157"/>
    </source>
</evidence>
<keyword evidence="2" id="KW-0201">Cytochrome c-type biogenesis</keyword>
<dbReference type="PANTHER" id="PTHR42852">
    <property type="entry name" value="THIOL:DISULFIDE INTERCHANGE PROTEIN DSBE"/>
    <property type="match status" value="1"/>
</dbReference>
<reference evidence="6" key="1">
    <citation type="submission" date="2021-01" db="EMBL/GenBank/DDBJ databases">
        <title>Genome sequence of strain Noviherbaspirillum sp. DKR-6.</title>
        <authorList>
            <person name="Chaudhary D.K."/>
        </authorList>
    </citation>
    <scope>NUCLEOTIDE SEQUENCE</scope>
    <source>
        <strain evidence="6">DKR-6</strain>
    </source>
</reference>
<dbReference type="AlphaFoldDB" id="A0A934SQ61"/>
<dbReference type="Proteomes" id="UP000622890">
    <property type="component" value="Unassembled WGS sequence"/>
</dbReference>
<keyword evidence="3" id="KW-1015">Disulfide bond</keyword>
<dbReference type="InterPro" id="IPR036249">
    <property type="entry name" value="Thioredoxin-like_sf"/>
</dbReference>
<proteinExistence type="predicted"/>